<protein>
    <submittedName>
        <fullName evidence="2">Uncharacterized protein</fullName>
    </submittedName>
</protein>
<name>A0A857ML38_9BACT</name>
<evidence type="ECO:0000256" key="1">
    <source>
        <dbReference type="SAM" id="Phobius"/>
    </source>
</evidence>
<dbReference type="Proteomes" id="UP001059824">
    <property type="component" value="Chromosome"/>
</dbReference>
<organism evidence="2 3">
    <name type="scientific">Candidatus Mycosynbacter amalyticus</name>
    <dbReference type="NCBI Taxonomy" id="2665156"/>
    <lineage>
        <taxon>Bacteria</taxon>
        <taxon>Candidatus Saccharimonadota</taxon>
        <taxon>Candidatus Saccharimonadota incertae sedis</taxon>
        <taxon>Candidatus Mycosynbacter</taxon>
    </lineage>
</organism>
<feature type="transmembrane region" description="Helical" evidence="1">
    <location>
        <begin position="45"/>
        <end position="66"/>
    </location>
</feature>
<keyword evidence="3" id="KW-1185">Reference proteome</keyword>
<proteinExistence type="predicted"/>
<dbReference type="AlphaFoldDB" id="A0A857ML38"/>
<gene>
    <name evidence="2" type="ORF">GII36_00415</name>
</gene>
<reference evidence="2" key="1">
    <citation type="journal article" date="2021" name="Nat. Microbiol.">
        <title>Cocultivation of an ultrasmall environmental parasitic bacterium with lytic ability against bacteria associated with wastewater foams.</title>
        <authorList>
            <person name="Batinovic S."/>
            <person name="Rose J.J.A."/>
            <person name="Ratcliffe J."/>
            <person name="Seviour R.J."/>
            <person name="Petrovski S."/>
        </authorList>
    </citation>
    <scope>NUCLEOTIDE SEQUENCE</scope>
    <source>
        <strain evidence="2">JR1</strain>
    </source>
</reference>
<sequence>MTQQNQKKEMSKGIYFLMLIPILMFGVLGGLIGFMGDNPDPLSGFLWGAGIGLAVCVITFIGMYGWEWIKKEVEKGRLLPFIIIGVIAAVVVSAYLGMSLGGPSCVESDTDNRGSSCVEYADDGYEATGDQKWDKFWSTLPITVIIASLIAVIVRNQMEKDKKK</sequence>
<keyword evidence="1" id="KW-1133">Transmembrane helix</keyword>
<keyword evidence="1" id="KW-0812">Transmembrane</keyword>
<dbReference type="KEGG" id="mama:GII36_00415"/>
<accession>A0A857ML38</accession>
<evidence type="ECO:0000313" key="2">
    <source>
        <dbReference type="EMBL" id="QHN42322.1"/>
    </source>
</evidence>
<keyword evidence="1" id="KW-0472">Membrane</keyword>
<feature type="transmembrane region" description="Helical" evidence="1">
    <location>
        <begin position="136"/>
        <end position="154"/>
    </location>
</feature>
<feature type="transmembrane region" description="Helical" evidence="1">
    <location>
        <begin position="78"/>
        <end position="98"/>
    </location>
</feature>
<dbReference type="RefSeq" id="WP_260763588.1">
    <property type="nucleotide sequence ID" value="NZ_CP045921.1"/>
</dbReference>
<feature type="transmembrane region" description="Helical" evidence="1">
    <location>
        <begin position="12"/>
        <end position="33"/>
    </location>
</feature>
<evidence type="ECO:0000313" key="3">
    <source>
        <dbReference type="Proteomes" id="UP001059824"/>
    </source>
</evidence>
<dbReference type="EMBL" id="CP045921">
    <property type="protein sequence ID" value="QHN42322.1"/>
    <property type="molecule type" value="Genomic_DNA"/>
</dbReference>